<dbReference type="GO" id="GO:0005929">
    <property type="term" value="C:cilium"/>
    <property type="evidence" value="ECO:0007669"/>
    <property type="project" value="UniProtKB-SubCell"/>
</dbReference>
<sequence>MKGKLFSPVKHIRKKVIHIDGQTGIDDYIHDIYDLNPEVLVTWFPLSSWKNTSNTNACDKTEAVKGFSIQVDKKLFLNGSNVTLNWTLDAGCDVILSWMYTSSSVIQEWFNGIVKSGSKTIYFQSSIKENITVFATNYVLNESNTFPCIESFNVSVEIYSLDDFYVDYKKYVSLITTLQTFVVGVREAVEYYNEDIMLLWNWGDGSGVKKARFTVRQFYHNYAGKGDFEGSLTVTWNEQSRVIPFVFHLGELEYKVSQTMGNIALTRFEFTVIGLARLNPILVHSVKYGDGSVALNTLKDQDVSVFKHVYSEQGIYQVTFEAYSDVYLIESANIGLQIIVDNPITFLVIETNNPVGYPPAILTLNISVPYKHLPVHNMNCMFYMDDFIDWNTYNASAPLVNSETKLMFEYTYLTLGVHNIKISCRTISSLYETSYQITVYNECFSSIGIFDYKYSNETSAMNLGLDFNAEIGCRKDVLCLNETPIYMWSIEKRFLDGYYDLLDKRVGEPDDFQIKADQFNEGLYRLNLNISFPSSQKGWYQEFTYINGVSLPVRSDVNNVDLIKCLFNCFDRVATRHILHVQCIYPPCRSVTTKLKWTLMIANGNQNINNETLDQITHYGIHNQSLIIRGGSLTPGTEYKIRLSVDAKIIADYSFTANRPPFGGSCEVNPSIGFAGETVYTISCSYWTDDNNYTLYYQYLLRGGDNKTVEQVLYVGSESTSVPLYLPVGDRYDLYQSRIEVRITDSFGDYADVILYVTTFPSKTVQEIKNAESPFGIVSSYINTMRREFDIANFSRENSKIMRHIQSVSSNIALIPLPYQGISLDPDEICFIGFAKDSTGQEVPFDWNKYWRDFLTPPDPRQQVEITKMTSALSGFSFQLCRRIVSTRFARTYTISSLTSTMADIISAPDYVTKEVLMQVLECADQLNTNLAIIAFSSQRNLQNHENITIAAEGMVRLVSKMLKVVQPTLTPYIPQNPTVQVMRNFLQYMETFNDDQKYKNRSILLQEQTFIAMKELRRLELEKERKTIIALTILHGWRKLLTGTGYAIDALSGLNHPEVIFGDGLIVMSTNHWIGRMQQEEIRIADLYLNFSGSVLGKDTSGIMNISTVVFMRNPFYWGPFGEKISSRVVEFTFHPSDALLISKVNITIPNEGNLECKYKAPAYTAGGDNTTIKYLYHSFDRQSVEDDVLIFIKPNSTSIVYDIYMKYDDKPTQFENNYTTGVDKSNWTSDGFRVIIRARYLPLKGKVYLAFAPRLDNKTSTTVDEEDPRMSPVCLFVSSVHCRNWDGSVWIYKACQVSAESSLRYTMCMCETNGWSLITGTTFYFPLSFQSFEPPYIKPFFSGTSRVLITVAACIFLYLILLTWVWRTDLAEDDPWQFTFLSDTNETHIYFYLLRIYTGFGPVKGTTANICFKLVGDLTTTGVRTLCDDFRRPHNSGSVRNYVLGVKKPLGNLLFLHIWHDHSGDHNGSWFLRKILVDDLHTDERTIFVCNNWLSLQKGDLNIERKLTASTEKEMNSFGYRLSTNISHYLAYVYIWSSLFVRMHPSKVSRVVRVTEAFVMVMALVVTNLVIPYVDIKAVSEPLILGPFRFSEKTIYSALISICITVPVMYIVFAVLHKSNLDLKCFPPCKCPQERILRFIRNRVQSNYHIKSKDNVAEHILVKRTELPTCIGMTTWMLLLFILSASLSYTIYASTQINVQEAEMWLTSFIIALFVSVLVFEIVMVLLVAILTTICGSLCDPKRAVVNVEGLWLFCKRTYGILKRVKAKIPPSLLPKTRKAVMKLRRKLMLKSQTRLLITEMILYCIFFAVVYVIALSSSDDRAYDLKNQIDSRLKFDELDGQTDFLEWMNTSFFDVYFPAKVFEVQEVPHELKYYFIDFVNVRVGPARLRQVRVKEEPCLYGLFEEDVCFGEYQLTNEDTADYFIGWKDGKNRTEQVKEYTFTAWHHISALEVWGLPTSGTYNKKLYGGGGYIMKLDINRDVSEKIIAELKENKWIDRGTRAVFLEFTLYNSNVNLFAFVKYVREYPEVGDVFCYISLGYLFFGRYVYQYRDPFVVLTTLAQALLGQSTFKDLVTWKPNLAEFYYITFVFLVQFCLLTMATAILNASIALVQRKGTNYEEKGLDDILHKLFGKCMAWVRRRNKVKDIDHSDFLEK</sequence>
<dbReference type="Pfam" id="PF02010">
    <property type="entry name" value="REJ"/>
    <property type="match status" value="1"/>
</dbReference>
<feature type="transmembrane region" description="Helical" evidence="11">
    <location>
        <begin position="2085"/>
        <end position="2113"/>
    </location>
</feature>
<evidence type="ECO:0000256" key="10">
    <source>
        <dbReference type="PROSITE-ProRule" id="PRU00152"/>
    </source>
</evidence>
<feature type="transmembrane region" description="Helical" evidence="11">
    <location>
        <begin position="1798"/>
        <end position="1817"/>
    </location>
</feature>
<dbReference type="InterPro" id="IPR001024">
    <property type="entry name" value="PLAT/LH2_dom"/>
</dbReference>
<accession>A0ABD3WTW1</accession>
<feature type="transmembrane region" description="Helical" evidence="11">
    <location>
        <begin position="1672"/>
        <end position="1694"/>
    </location>
</feature>
<keyword evidence="4" id="KW-1003">Cell membrane</keyword>
<protein>
    <submittedName>
        <fullName evidence="14">Uncharacterized protein</fullName>
    </submittedName>
</protein>
<dbReference type="Gene3D" id="2.60.60.20">
    <property type="entry name" value="PLAT/LH2 domain"/>
    <property type="match status" value="1"/>
</dbReference>
<dbReference type="InterPro" id="IPR051223">
    <property type="entry name" value="Polycystin"/>
</dbReference>
<feature type="domain" description="PLAT" evidence="13">
    <location>
        <begin position="1392"/>
        <end position="1510"/>
    </location>
</feature>
<dbReference type="InterPro" id="IPR046791">
    <property type="entry name" value="Polycystin_dom"/>
</dbReference>
<evidence type="ECO:0000256" key="6">
    <source>
        <dbReference type="ARBA" id="ARBA00022989"/>
    </source>
</evidence>
<comment type="subcellular location">
    <subcellularLocation>
        <location evidence="2">Cell membrane</location>
        <topology evidence="2">Multi-pass membrane protein</topology>
    </subcellularLocation>
    <subcellularLocation>
        <location evidence="1">Cell projection</location>
        <location evidence="1">Cilium</location>
    </subcellularLocation>
</comment>
<dbReference type="EMBL" id="JBJQND010000005">
    <property type="protein sequence ID" value="KAL3877419.1"/>
    <property type="molecule type" value="Genomic_DNA"/>
</dbReference>
<evidence type="ECO:0000256" key="5">
    <source>
        <dbReference type="ARBA" id="ARBA00022692"/>
    </source>
</evidence>
<dbReference type="PROSITE" id="PS50095">
    <property type="entry name" value="PLAT"/>
    <property type="match status" value="1"/>
</dbReference>
<feature type="transmembrane region" description="Helical" evidence="11">
    <location>
        <begin position="1706"/>
        <end position="1736"/>
    </location>
</feature>
<dbReference type="SUPFAM" id="SSF49723">
    <property type="entry name" value="Lipase/lipooxygenase domain (PLAT/LH2 domain)"/>
    <property type="match status" value="1"/>
</dbReference>
<evidence type="ECO:0000256" key="9">
    <source>
        <dbReference type="ARBA" id="ARBA00023273"/>
    </source>
</evidence>
<feature type="domain" description="PKD" evidence="12">
    <location>
        <begin position="200"/>
        <end position="235"/>
    </location>
</feature>
<dbReference type="SMART" id="SM00308">
    <property type="entry name" value="LH2"/>
    <property type="match status" value="1"/>
</dbReference>
<dbReference type="InterPro" id="IPR002859">
    <property type="entry name" value="PKD/REJ-like"/>
</dbReference>
<feature type="transmembrane region" description="Helical" evidence="11">
    <location>
        <begin position="1559"/>
        <end position="1576"/>
    </location>
</feature>
<evidence type="ECO:0000256" key="11">
    <source>
        <dbReference type="SAM" id="Phobius"/>
    </source>
</evidence>
<dbReference type="Pfam" id="PF01477">
    <property type="entry name" value="PLAT"/>
    <property type="match status" value="1"/>
</dbReference>
<proteinExistence type="inferred from homology"/>
<dbReference type="PANTHER" id="PTHR10877">
    <property type="entry name" value="POLYCYSTIN FAMILY MEMBER"/>
    <property type="match status" value="1"/>
</dbReference>
<dbReference type="SUPFAM" id="SSF49299">
    <property type="entry name" value="PKD domain"/>
    <property type="match status" value="1"/>
</dbReference>
<feature type="transmembrane region" description="Helical" evidence="11">
    <location>
        <begin position="1346"/>
        <end position="1368"/>
    </location>
</feature>
<dbReference type="GO" id="GO:0005886">
    <property type="term" value="C:plasma membrane"/>
    <property type="evidence" value="ECO:0007669"/>
    <property type="project" value="UniProtKB-SubCell"/>
</dbReference>
<keyword evidence="8 11" id="KW-0472">Membrane</keyword>
<evidence type="ECO:0000256" key="8">
    <source>
        <dbReference type="ARBA" id="ARBA00023136"/>
    </source>
</evidence>
<keyword evidence="7" id="KW-0969">Cilium</keyword>
<evidence type="ECO:0000259" key="12">
    <source>
        <dbReference type="PROSITE" id="PS50093"/>
    </source>
</evidence>
<evidence type="ECO:0000313" key="14">
    <source>
        <dbReference type="EMBL" id="KAL3877419.1"/>
    </source>
</evidence>
<comment type="caution">
    <text evidence="10">Lacks conserved residue(s) required for the propagation of feature annotation.</text>
</comment>
<evidence type="ECO:0000256" key="3">
    <source>
        <dbReference type="ARBA" id="ARBA00007200"/>
    </source>
</evidence>
<feature type="transmembrane region" description="Helical" evidence="11">
    <location>
        <begin position="1596"/>
        <end position="1618"/>
    </location>
</feature>
<keyword evidence="9" id="KW-0966">Cell projection</keyword>
<comment type="caution">
    <text evidence="14">The sequence shown here is derived from an EMBL/GenBank/DDBJ whole genome shotgun (WGS) entry which is preliminary data.</text>
</comment>
<evidence type="ECO:0000256" key="7">
    <source>
        <dbReference type="ARBA" id="ARBA00023069"/>
    </source>
</evidence>
<dbReference type="PROSITE" id="PS50093">
    <property type="entry name" value="PKD"/>
    <property type="match status" value="1"/>
</dbReference>
<comment type="similarity">
    <text evidence="3">Belongs to the polycystin family.</text>
</comment>
<dbReference type="PANTHER" id="PTHR10877:SF194">
    <property type="entry name" value="LOCATION OF VULVA DEFECTIVE 1"/>
    <property type="match status" value="1"/>
</dbReference>
<organism evidence="14 15">
    <name type="scientific">Sinanodonta woodiana</name>
    <name type="common">Chinese pond mussel</name>
    <name type="synonym">Anodonta woodiana</name>
    <dbReference type="NCBI Taxonomy" id="1069815"/>
    <lineage>
        <taxon>Eukaryota</taxon>
        <taxon>Metazoa</taxon>
        <taxon>Spiralia</taxon>
        <taxon>Lophotrochozoa</taxon>
        <taxon>Mollusca</taxon>
        <taxon>Bivalvia</taxon>
        <taxon>Autobranchia</taxon>
        <taxon>Heteroconchia</taxon>
        <taxon>Palaeoheterodonta</taxon>
        <taxon>Unionida</taxon>
        <taxon>Unionoidea</taxon>
        <taxon>Unionidae</taxon>
        <taxon>Unioninae</taxon>
        <taxon>Sinanodonta</taxon>
    </lineage>
</organism>
<dbReference type="InterPro" id="IPR035986">
    <property type="entry name" value="PKD_dom_sf"/>
</dbReference>
<keyword evidence="6 11" id="KW-1133">Transmembrane helix</keyword>
<gene>
    <name evidence="14" type="ORF">ACJMK2_035125</name>
</gene>
<evidence type="ECO:0000256" key="4">
    <source>
        <dbReference type="ARBA" id="ARBA00022475"/>
    </source>
</evidence>
<dbReference type="InterPro" id="IPR000601">
    <property type="entry name" value="PKD_dom"/>
</dbReference>
<dbReference type="Pfam" id="PF20519">
    <property type="entry name" value="Polycystin_dom"/>
    <property type="match status" value="1"/>
</dbReference>
<evidence type="ECO:0000259" key="13">
    <source>
        <dbReference type="PROSITE" id="PS50095"/>
    </source>
</evidence>
<keyword evidence="15" id="KW-1185">Reference proteome</keyword>
<keyword evidence="5 11" id="KW-0812">Transmembrane</keyword>
<evidence type="ECO:0000256" key="2">
    <source>
        <dbReference type="ARBA" id="ARBA00004651"/>
    </source>
</evidence>
<dbReference type="Proteomes" id="UP001634394">
    <property type="component" value="Unassembled WGS sequence"/>
</dbReference>
<evidence type="ECO:0000313" key="15">
    <source>
        <dbReference type="Proteomes" id="UP001634394"/>
    </source>
</evidence>
<name>A0ABD3WTW1_SINWO</name>
<dbReference type="InterPro" id="IPR036392">
    <property type="entry name" value="PLAT/LH2_dom_sf"/>
</dbReference>
<reference evidence="14 15" key="1">
    <citation type="submission" date="2024-11" db="EMBL/GenBank/DDBJ databases">
        <title>Chromosome-level genome assembly of the freshwater bivalve Anodonta woodiana.</title>
        <authorList>
            <person name="Chen X."/>
        </authorList>
    </citation>
    <scope>NUCLEOTIDE SEQUENCE [LARGE SCALE GENOMIC DNA]</scope>
    <source>
        <strain evidence="14">MN2024</strain>
        <tissue evidence="14">Gills</tissue>
    </source>
</reference>
<evidence type="ECO:0000256" key="1">
    <source>
        <dbReference type="ARBA" id="ARBA00004138"/>
    </source>
</evidence>